<gene>
    <name evidence="1" type="ORF">FRZ06_00290</name>
</gene>
<evidence type="ECO:0000313" key="1">
    <source>
        <dbReference type="EMBL" id="QOX61901.1"/>
    </source>
</evidence>
<accession>A0ACD1A695</accession>
<sequence>MRNKKTVMVVLVIAIGTFMSSLDSSVVNLVSPIIKDDFGVSVSTVAWIVTAYLLVVSSLLLTFGRISDLYGRKRVYLTGFVIFTVGSLLCGLSGNIVALILCRVIQALGAAMLYATGSAIITNAVPASSRGKAFSISAIAVAFGLCAGPVIGGFLTSLLGWQSIFFINVPIGIFGIVMASLQIPEDGKKNSEPFDKVGSLLIFIALVLILLPLSMLENYHLGLPVFISLIAGGILTAGLFLTYESKCRYPMLNLNLFQSRIFAAGNAAAFFLYMAQFIMAFLAPFYLENFREFSALKTGMLYLPLPLATIMIAPVSGMISDRFDSRYISTAGTTVMAGGIFLMSFLNKDTSIIYIIASMILTGFGFGMFQTPNNSAIMGSVPPQYRGIASGTLATMRNLGMVMGVAASGALFSTNQSKAFINLASKGLSNSALKDQAFVSALHTTFMAAVVASLVAMVASLAKGKVKTEEGKVKTEEGKAGTAG</sequence>
<organism evidence="1 2">
    <name type="scientific">Anoxybacterium hadale</name>
    <dbReference type="NCBI Taxonomy" id="3408580"/>
    <lineage>
        <taxon>Bacteria</taxon>
        <taxon>Bacillati</taxon>
        <taxon>Bacillota</taxon>
        <taxon>Clostridia</taxon>
        <taxon>Peptostreptococcales</taxon>
        <taxon>Anaerovoracaceae</taxon>
        <taxon>Anoxybacterium</taxon>
    </lineage>
</organism>
<dbReference type="EMBL" id="CP042469">
    <property type="protein sequence ID" value="QOX61901.1"/>
    <property type="molecule type" value="Genomic_DNA"/>
</dbReference>
<proteinExistence type="predicted"/>
<reference evidence="1" key="1">
    <citation type="submission" date="2019-08" db="EMBL/GenBank/DDBJ databases">
        <title>Genome sequence of Clostridiales bacterium MT110.</title>
        <authorList>
            <person name="Cao J."/>
        </authorList>
    </citation>
    <scope>NUCLEOTIDE SEQUENCE</scope>
    <source>
        <strain evidence="1">MT110</strain>
    </source>
</reference>
<evidence type="ECO:0000313" key="2">
    <source>
        <dbReference type="Proteomes" id="UP000594014"/>
    </source>
</evidence>
<dbReference type="Proteomes" id="UP000594014">
    <property type="component" value="Chromosome"/>
</dbReference>
<name>A0ACD1A695_9FIRM</name>
<keyword evidence="2" id="KW-1185">Reference proteome</keyword>
<protein>
    <submittedName>
        <fullName evidence="1">MFS transporter</fullName>
    </submittedName>
</protein>